<evidence type="ECO:0000313" key="2">
    <source>
        <dbReference type="Proteomes" id="UP000059680"/>
    </source>
</evidence>
<proteinExistence type="predicted"/>
<sequence>MFIATLPSLTRKDSAKTFSTVWAKERLFKTMFSSLALLFLLRISNMTDTFLSVSVFTPSKDSASCIQAFSVGLAVRFLLATTAFRCFTSVFMASLHSAASRCSPEDMGHRKPNIPPAQ</sequence>
<reference evidence="2" key="1">
    <citation type="journal article" date="2005" name="Nature">
        <title>The map-based sequence of the rice genome.</title>
        <authorList>
            <consortium name="International rice genome sequencing project (IRGSP)"/>
            <person name="Matsumoto T."/>
            <person name="Wu J."/>
            <person name="Kanamori H."/>
            <person name="Katayose Y."/>
            <person name="Fujisawa M."/>
            <person name="Namiki N."/>
            <person name="Mizuno H."/>
            <person name="Yamamoto K."/>
            <person name="Antonio B.A."/>
            <person name="Baba T."/>
            <person name="Sakata K."/>
            <person name="Nagamura Y."/>
            <person name="Aoki H."/>
            <person name="Arikawa K."/>
            <person name="Arita K."/>
            <person name="Bito T."/>
            <person name="Chiden Y."/>
            <person name="Fujitsuka N."/>
            <person name="Fukunaka R."/>
            <person name="Hamada M."/>
            <person name="Harada C."/>
            <person name="Hayashi A."/>
            <person name="Hijishita S."/>
            <person name="Honda M."/>
            <person name="Hosokawa S."/>
            <person name="Ichikawa Y."/>
            <person name="Idonuma A."/>
            <person name="Iijima M."/>
            <person name="Ikeda M."/>
            <person name="Ikeno M."/>
            <person name="Ito K."/>
            <person name="Ito S."/>
            <person name="Ito T."/>
            <person name="Ito Y."/>
            <person name="Ito Y."/>
            <person name="Iwabuchi A."/>
            <person name="Kamiya K."/>
            <person name="Karasawa W."/>
            <person name="Kurita K."/>
            <person name="Katagiri S."/>
            <person name="Kikuta A."/>
            <person name="Kobayashi H."/>
            <person name="Kobayashi N."/>
            <person name="Machita K."/>
            <person name="Maehara T."/>
            <person name="Masukawa M."/>
            <person name="Mizubayashi T."/>
            <person name="Mukai Y."/>
            <person name="Nagasaki H."/>
            <person name="Nagata Y."/>
            <person name="Naito S."/>
            <person name="Nakashima M."/>
            <person name="Nakama Y."/>
            <person name="Nakamichi Y."/>
            <person name="Nakamura M."/>
            <person name="Meguro A."/>
            <person name="Negishi M."/>
            <person name="Ohta I."/>
            <person name="Ohta T."/>
            <person name="Okamoto M."/>
            <person name="Ono N."/>
            <person name="Saji S."/>
            <person name="Sakaguchi M."/>
            <person name="Sakai K."/>
            <person name="Shibata M."/>
            <person name="Shimokawa T."/>
            <person name="Song J."/>
            <person name="Takazaki Y."/>
            <person name="Terasawa K."/>
            <person name="Tsugane M."/>
            <person name="Tsuji K."/>
            <person name="Ueda S."/>
            <person name="Waki K."/>
            <person name="Yamagata H."/>
            <person name="Yamamoto M."/>
            <person name="Yamamoto S."/>
            <person name="Yamane H."/>
            <person name="Yoshiki S."/>
            <person name="Yoshihara R."/>
            <person name="Yukawa K."/>
            <person name="Zhong H."/>
            <person name="Yano M."/>
            <person name="Yuan Q."/>
            <person name="Ouyang S."/>
            <person name="Liu J."/>
            <person name="Jones K.M."/>
            <person name="Gansberger K."/>
            <person name="Moffat K."/>
            <person name="Hill J."/>
            <person name="Bera J."/>
            <person name="Fadrosh D."/>
            <person name="Jin S."/>
            <person name="Johri S."/>
            <person name="Kim M."/>
            <person name="Overton L."/>
            <person name="Reardon M."/>
            <person name="Tsitrin T."/>
            <person name="Vuong H."/>
            <person name="Weaver B."/>
            <person name="Ciecko A."/>
            <person name="Tallon L."/>
            <person name="Jackson J."/>
            <person name="Pai G."/>
            <person name="Aken S.V."/>
            <person name="Utterback T."/>
            <person name="Reidmuller S."/>
            <person name="Feldblyum T."/>
            <person name="Hsiao J."/>
            <person name="Zismann V."/>
            <person name="Iobst S."/>
            <person name="de Vazeille A.R."/>
            <person name="Buell C.R."/>
            <person name="Ying K."/>
            <person name="Li Y."/>
            <person name="Lu T."/>
            <person name="Huang Y."/>
            <person name="Zhao Q."/>
            <person name="Feng Q."/>
            <person name="Zhang L."/>
            <person name="Zhu J."/>
            <person name="Weng Q."/>
            <person name="Mu J."/>
            <person name="Lu Y."/>
            <person name="Fan D."/>
            <person name="Liu Y."/>
            <person name="Guan J."/>
            <person name="Zhang Y."/>
            <person name="Yu S."/>
            <person name="Liu X."/>
            <person name="Zhang Y."/>
            <person name="Hong G."/>
            <person name="Han B."/>
            <person name="Choisne N."/>
            <person name="Demange N."/>
            <person name="Orjeda G."/>
            <person name="Samain S."/>
            <person name="Cattolico L."/>
            <person name="Pelletier E."/>
            <person name="Couloux A."/>
            <person name="Segurens B."/>
            <person name="Wincker P."/>
            <person name="D'Hont A."/>
            <person name="Scarpelli C."/>
            <person name="Weissenbach J."/>
            <person name="Salanoubat M."/>
            <person name="Quetier F."/>
            <person name="Yu Y."/>
            <person name="Kim H.R."/>
            <person name="Rambo T."/>
            <person name="Currie J."/>
            <person name="Collura K."/>
            <person name="Luo M."/>
            <person name="Yang T."/>
            <person name="Ammiraju J.S.S."/>
            <person name="Engler F."/>
            <person name="Soderlund C."/>
            <person name="Wing R.A."/>
            <person name="Palmer L.E."/>
            <person name="de la Bastide M."/>
            <person name="Spiegel L."/>
            <person name="Nascimento L."/>
            <person name="Zutavern T."/>
            <person name="O'Shaughnessy A."/>
            <person name="Dike S."/>
            <person name="Dedhia N."/>
            <person name="Preston R."/>
            <person name="Balija V."/>
            <person name="McCombie W.R."/>
            <person name="Chow T."/>
            <person name="Chen H."/>
            <person name="Chung M."/>
            <person name="Chen C."/>
            <person name="Shaw J."/>
            <person name="Wu H."/>
            <person name="Hsiao K."/>
            <person name="Chao Y."/>
            <person name="Chu M."/>
            <person name="Cheng C."/>
            <person name="Hour A."/>
            <person name="Lee P."/>
            <person name="Lin S."/>
            <person name="Lin Y."/>
            <person name="Liou J."/>
            <person name="Liu S."/>
            <person name="Hsing Y."/>
            <person name="Raghuvanshi S."/>
            <person name="Mohanty A."/>
            <person name="Bharti A.K."/>
            <person name="Gaur A."/>
            <person name="Gupta V."/>
            <person name="Kumar D."/>
            <person name="Ravi V."/>
            <person name="Vij S."/>
            <person name="Kapur A."/>
            <person name="Khurana P."/>
            <person name="Khurana P."/>
            <person name="Khurana J.P."/>
            <person name="Tyagi A.K."/>
            <person name="Gaikwad K."/>
            <person name="Singh A."/>
            <person name="Dalal V."/>
            <person name="Srivastava S."/>
            <person name="Dixit A."/>
            <person name="Pal A.K."/>
            <person name="Ghazi I.A."/>
            <person name="Yadav M."/>
            <person name="Pandit A."/>
            <person name="Bhargava A."/>
            <person name="Sureshbabu K."/>
            <person name="Batra K."/>
            <person name="Sharma T.R."/>
            <person name="Mohapatra T."/>
            <person name="Singh N.K."/>
            <person name="Messing J."/>
            <person name="Nelson A.B."/>
            <person name="Fuks G."/>
            <person name="Kavchok S."/>
            <person name="Keizer G."/>
            <person name="Linton E."/>
            <person name="Llaca V."/>
            <person name="Song R."/>
            <person name="Tanyolac B."/>
            <person name="Young S."/>
            <person name="Ho-Il K."/>
            <person name="Hahn J.H."/>
            <person name="Sangsakoo G."/>
            <person name="Vanavichit A."/>
            <person name="de Mattos Luiz.A.T."/>
            <person name="Zimmer P.D."/>
            <person name="Malone G."/>
            <person name="Dellagostin O."/>
            <person name="de Oliveira A.C."/>
            <person name="Bevan M."/>
            <person name="Bancroft I."/>
            <person name="Minx P."/>
            <person name="Cordum H."/>
            <person name="Wilson R."/>
            <person name="Cheng Z."/>
            <person name="Jin W."/>
            <person name="Jiang J."/>
            <person name="Leong S.A."/>
            <person name="Iwama H."/>
            <person name="Gojobori T."/>
            <person name="Itoh T."/>
            <person name="Niimura Y."/>
            <person name="Fujii Y."/>
            <person name="Habara T."/>
            <person name="Sakai H."/>
            <person name="Sato Y."/>
            <person name="Wilson G."/>
            <person name="Kumar K."/>
            <person name="McCouch S."/>
            <person name="Juretic N."/>
            <person name="Hoen D."/>
            <person name="Wright S."/>
            <person name="Bruskiewich R."/>
            <person name="Bureau T."/>
            <person name="Miyao A."/>
            <person name="Hirochika H."/>
            <person name="Nishikawa T."/>
            <person name="Kadowaki K."/>
            <person name="Sugiura M."/>
            <person name="Burr B."/>
            <person name="Sasaki T."/>
        </authorList>
    </citation>
    <scope>NUCLEOTIDE SEQUENCE [LARGE SCALE GENOMIC DNA]</scope>
    <source>
        <strain evidence="2">cv. Nipponbare</strain>
    </source>
</reference>
<protein>
    <submittedName>
        <fullName evidence="1">Os02g0194350 protein</fullName>
    </submittedName>
</protein>
<dbReference type="Proteomes" id="UP000059680">
    <property type="component" value="Chromosome 2"/>
</dbReference>
<dbReference type="AlphaFoldDB" id="A0A0P0VFY2"/>
<dbReference type="Gramene" id="Os02t0194350-00">
    <property type="protein sequence ID" value="Os02t0194350-00"/>
    <property type="gene ID" value="Os02g0194350"/>
</dbReference>
<name>A0A0P0VFY2_ORYSJ</name>
<organism evidence="1 2">
    <name type="scientific">Oryza sativa subsp. japonica</name>
    <name type="common">Rice</name>
    <dbReference type="NCBI Taxonomy" id="39947"/>
    <lineage>
        <taxon>Eukaryota</taxon>
        <taxon>Viridiplantae</taxon>
        <taxon>Streptophyta</taxon>
        <taxon>Embryophyta</taxon>
        <taxon>Tracheophyta</taxon>
        <taxon>Spermatophyta</taxon>
        <taxon>Magnoliopsida</taxon>
        <taxon>Liliopsida</taxon>
        <taxon>Poales</taxon>
        <taxon>Poaceae</taxon>
        <taxon>BOP clade</taxon>
        <taxon>Oryzoideae</taxon>
        <taxon>Oryzeae</taxon>
        <taxon>Oryzinae</taxon>
        <taxon>Oryza</taxon>
        <taxon>Oryza sativa</taxon>
    </lineage>
</organism>
<gene>
    <name evidence="1" type="ordered locus">Os02g0194350</name>
    <name evidence="1" type="ORF">OSNPB_020194350</name>
</gene>
<dbReference type="PaxDb" id="39947-A0A0P0VFY2"/>
<reference evidence="1 2" key="3">
    <citation type="journal article" date="2013" name="Rice">
        <title>Improvement of the Oryza sativa Nipponbare reference genome using next generation sequence and optical map data.</title>
        <authorList>
            <person name="Kawahara Y."/>
            <person name="de la Bastide M."/>
            <person name="Hamilton J.P."/>
            <person name="Kanamori H."/>
            <person name="McCombie W.R."/>
            <person name="Ouyang S."/>
            <person name="Schwartz D.C."/>
            <person name="Tanaka T."/>
            <person name="Wu J."/>
            <person name="Zhou S."/>
            <person name="Childs K.L."/>
            <person name="Davidson R.M."/>
            <person name="Lin H."/>
            <person name="Quesada-Ocampo L."/>
            <person name="Vaillancourt B."/>
            <person name="Sakai H."/>
            <person name="Lee S.S."/>
            <person name="Kim J."/>
            <person name="Numa H."/>
            <person name="Itoh T."/>
            <person name="Buell C.R."/>
            <person name="Matsumoto T."/>
        </authorList>
    </citation>
    <scope>NUCLEOTIDE SEQUENCE [LARGE SCALE GENOMIC DNA]</scope>
    <source>
        <strain evidence="2">cv. Nipponbare</strain>
    </source>
</reference>
<dbReference type="InParanoid" id="A0A0P0VFY2"/>
<evidence type="ECO:0000313" key="1">
    <source>
        <dbReference type="EMBL" id="BAS77437.1"/>
    </source>
</evidence>
<reference evidence="1 2" key="2">
    <citation type="journal article" date="2013" name="Plant Cell Physiol.">
        <title>Rice Annotation Project Database (RAP-DB): an integrative and interactive database for rice genomics.</title>
        <authorList>
            <person name="Sakai H."/>
            <person name="Lee S.S."/>
            <person name="Tanaka T."/>
            <person name="Numa H."/>
            <person name="Kim J."/>
            <person name="Kawahara Y."/>
            <person name="Wakimoto H."/>
            <person name="Yang C.C."/>
            <person name="Iwamoto M."/>
            <person name="Abe T."/>
            <person name="Yamada Y."/>
            <person name="Muto A."/>
            <person name="Inokuchi H."/>
            <person name="Ikemura T."/>
            <person name="Matsumoto T."/>
            <person name="Sasaki T."/>
            <person name="Itoh T."/>
        </authorList>
    </citation>
    <scope>NUCLEOTIDE SEQUENCE [LARGE SCALE GENOMIC DNA]</scope>
    <source>
        <strain evidence="2">cv. Nipponbare</strain>
    </source>
</reference>
<dbReference type="EMBL" id="AP014958">
    <property type="protein sequence ID" value="BAS77437.1"/>
    <property type="molecule type" value="Genomic_DNA"/>
</dbReference>
<keyword evidence="2" id="KW-1185">Reference proteome</keyword>
<accession>A0A0P0VFY2</accession>